<gene>
    <name evidence="3" type="primary">Aste57867_16462</name>
    <name evidence="2" type="ORF">As57867_016405</name>
    <name evidence="3" type="ORF">ASTE57867_16462</name>
</gene>
<keyword evidence="4" id="KW-1185">Reference proteome</keyword>
<sequence length="383" mass="43028">MDSRDRFRLYERLRKQEYRAEKRRERKLLEAQIYYLEDQIKHNIPGPARAVKTDKTVSSTAASSRPWRDIARTSLHERTTAIDEQRKLQSVVQRQTKLVQLLHAWVSQSLAHPLGDGTCWRLSTLMADPVARQYGYEWLTDRVFHSAMRTQATDAVVIGQDVADRCCLRVHTDDACEILGLESRSQHTLLAESTDVVDSLWTESHMLVSIPGLKLKVTAVRDHSLVYVRLHNTRLGTSCCKLIRRYDLPASQGAVFVTVYIRDDESFPLEATERRPHGYGWAIVHNIAPGVALVRTSALQYAPVTTQGSVVSINETAAMFGAIAHATSRETTLARIENNALDAFAAGMRVQNANMLAHIQAKREGTVKGDGESQGRRQSLQAT</sequence>
<dbReference type="EMBL" id="CAADRA010005901">
    <property type="protein sequence ID" value="VFT93236.1"/>
    <property type="molecule type" value="Genomic_DNA"/>
</dbReference>
<evidence type="ECO:0000313" key="2">
    <source>
        <dbReference type="EMBL" id="KAF0692471.1"/>
    </source>
</evidence>
<evidence type="ECO:0000256" key="1">
    <source>
        <dbReference type="SAM" id="MobiDB-lite"/>
    </source>
</evidence>
<evidence type="ECO:0000313" key="4">
    <source>
        <dbReference type="Proteomes" id="UP000332933"/>
    </source>
</evidence>
<dbReference type="EMBL" id="VJMH01005880">
    <property type="protein sequence ID" value="KAF0692471.1"/>
    <property type="molecule type" value="Genomic_DNA"/>
</dbReference>
<feature type="region of interest" description="Disordered" evidence="1">
    <location>
        <begin position="362"/>
        <end position="383"/>
    </location>
</feature>
<feature type="compositionally biased region" description="Basic and acidic residues" evidence="1">
    <location>
        <begin position="362"/>
        <end position="375"/>
    </location>
</feature>
<protein>
    <submittedName>
        <fullName evidence="3">Aste57867_16462 protein</fullName>
    </submittedName>
</protein>
<reference evidence="2" key="2">
    <citation type="submission" date="2019-06" db="EMBL/GenBank/DDBJ databases">
        <title>Genomics analysis of Aphanomyces spp. identifies a new class of oomycete effector associated with host adaptation.</title>
        <authorList>
            <person name="Gaulin E."/>
        </authorList>
    </citation>
    <scope>NUCLEOTIDE SEQUENCE</scope>
    <source>
        <strain evidence="2">CBS 578.67</strain>
    </source>
</reference>
<accession>A0A485L6B2</accession>
<proteinExistence type="predicted"/>
<name>A0A485L6B2_9STRA</name>
<evidence type="ECO:0000313" key="3">
    <source>
        <dbReference type="EMBL" id="VFT93236.1"/>
    </source>
</evidence>
<organism evidence="3 4">
    <name type="scientific">Aphanomyces stellatus</name>
    <dbReference type="NCBI Taxonomy" id="120398"/>
    <lineage>
        <taxon>Eukaryota</taxon>
        <taxon>Sar</taxon>
        <taxon>Stramenopiles</taxon>
        <taxon>Oomycota</taxon>
        <taxon>Saprolegniomycetes</taxon>
        <taxon>Saprolegniales</taxon>
        <taxon>Verrucalvaceae</taxon>
        <taxon>Aphanomyces</taxon>
    </lineage>
</organism>
<dbReference type="Proteomes" id="UP000332933">
    <property type="component" value="Unassembled WGS sequence"/>
</dbReference>
<dbReference type="AlphaFoldDB" id="A0A485L6B2"/>
<reference evidence="3 4" key="1">
    <citation type="submission" date="2019-03" db="EMBL/GenBank/DDBJ databases">
        <authorList>
            <person name="Gaulin E."/>
            <person name="Dumas B."/>
        </authorList>
    </citation>
    <scope>NUCLEOTIDE SEQUENCE [LARGE SCALE GENOMIC DNA]</scope>
    <source>
        <strain evidence="3">CBS 568.67</strain>
    </source>
</reference>